<dbReference type="EMBL" id="BK016094">
    <property type="protein sequence ID" value="DAF94592.1"/>
    <property type="molecule type" value="Genomic_DNA"/>
</dbReference>
<organism evidence="1">
    <name type="scientific">Siphoviridae sp. ct3gT1</name>
    <dbReference type="NCBI Taxonomy" id="2825323"/>
    <lineage>
        <taxon>Viruses</taxon>
        <taxon>Duplodnaviria</taxon>
        <taxon>Heunggongvirae</taxon>
        <taxon>Uroviricota</taxon>
        <taxon>Caudoviricetes</taxon>
    </lineage>
</organism>
<evidence type="ECO:0000313" key="1">
    <source>
        <dbReference type="EMBL" id="DAF94592.1"/>
    </source>
</evidence>
<reference evidence="1" key="1">
    <citation type="journal article" date="2021" name="Proc. Natl. Acad. Sci. U.S.A.">
        <title>A Catalog of Tens of Thousands of Viruses from Human Metagenomes Reveals Hidden Associations with Chronic Diseases.</title>
        <authorList>
            <person name="Tisza M.J."/>
            <person name="Buck C.B."/>
        </authorList>
    </citation>
    <scope>NUCLEOTIDE SEQUENCE</scope>
    <source>
        <strain evidence="1">Ct3gT1</strain>
    </source>
</reference>
<protein>
    <submittedName>
        <fullName evidence="1">Uncharacterized protein</fullName>
    </submittedName>
</protein>
<proteinExistence type="predicted"/>
<sequence>MKEYNDQLMKFKITADKLKMEIKLSDLAWLLKNSPNNMSDDGEGEYCHVRKGKSKEFAEKIVEYLLDESTQDENCTRWGLPFEEIFQEMMESDEECLKYNECD</sequence>
<name>A0A8S5UJD0_9CAUD</name>
<accession>A0A8S5UJD0</accession>